<dbReference type="EMBL" id="CM047747">
    <property type="protein sequence ID" value="KAJ0016840.1"/>
    <property type="molecule type" value="Genomic_DNA"/>
</dbReference>
<gene>
    <name evidence="1" type="ORF">Pint_11717</name>
</gene>
<reference evidence="2" key="1">
    <citation type="journal article" date="2023" name="G3 (Bethesda)">
        <title>Genome assembly and association tests identify interacting loci associated with vigor, precocity, and sex in interspecific pistachio rootstocks.</title>
        <authorList>
            <person name="Palmer W."/>
            <person name="Jacygrad E."/>
            <person name="Sagayaradj S."/>
            <person name="Cavanaugh K."/>
            <person name="Han R."/>
            <person name="Bertier L."/>
            <person name="Beede B."/>
            <person name="Kafkas S."/>
            <person name="Golino D."/>
            <person name="Preece J."/>
            <person name="Michelmore R."/>
        </authorList>
    </citation>
    <scope>NUCLEOTIDE SEQUENCE [LARGE SCALE GENOMIC DNA]</scope>
</reference>
<dbReference type="Proteomes" id="UP001163603">
    <property type="component" value="Chromosome 12"/>
</dbReference>
<organism evidence="1 2">
    <name type="scientific">Pistacia integerrima</name>
    <dbReference type="NCBI Taxonomy" id="434235"/>
    <lineage>
        <taxon>Eukaryota</taxon>
        <taxon>Viridiplantae</taxon>
        <taxon>Streptophyta</taxon>
        <taxon>Embryophyta</taxon>
        <taxon>Tracheophyta</taxon>
        <taxon>Spermatophyta</taxon>
        <taxon>Magnoliopsida</taxon>
        <taxon>eudicotyledons</taxon>
        <taxon>Gunneridae</taxon>
        <taxon>Pentapetalae</taxon>
        <taxon>rosids</taxon>
        <taxon>malvids</taxon>
        <taxon>Sapindales</taxon>
        <taxon>Anacardiaceae</taxon>
        <taxon>Pistacia</taxon>
    </lineage>
</organism>
<comment type="caution">
    <text evidence="1">The sequence shown here is derived from an EMBL/GenBank/DDBJ whole genome shotgun (WGS) entry which is preliminary data.</text>
</comment>
<accession>A0ACC0XFF3</accession>
<evidence type="ECO:0000313" key="2">
    <source>
        <dbReference type="Proteomes" id="UP001163603"/>
    </source>
</evidence>
<sequence length="77" mass="8475">MAKIVPAKSSQVGIVVVFVAIIFLMMSIQLASAASEFDDTLPLLKFARRLCPTYPVPQKAPKLPWSPYSKALNDEKP</sequence>
<proteinExistence type="predicted"/>
<evidence type="ECO:0000313" key="1">
    <source>
        <dbReference type="EMBL" id="KAJ0016840.1"/>
    </source>
</evidence>
<name>A0ACC0XFF3_9ROSI</name>
<protein>
    <submittedName>
        <fullName evidence="1">Uncharacterized protein</fullName>
    </submittedName>
</protein>
<keyword evidence="2" id="KW-1185">Reference proteome</keyword>